<dbReference type="GO" id="GO:0009231">
    <property type="term" value="P:riboflavin biosynthetic process"/>
    <property type="evidence" value="ECO:0007669"/>
    <property type="project" value="InterPro"/>
</dbReference>
<dbReference type="KEGG" id="mpag:C0J29_14755"/>
<evidence type="ECO:0000259" key="1">
    <source>
        <dbReference type="Pfam" id="PF01872"/>
    </source>
</evidence>
<evidence type="ECO:0000313" key="3">
    <source>
        <dbReference type="EMBL" id="MDP7735057.1"/>
    </source>
</evidence>
<name>A0AAJ1S3L6_9MYCO</name>
<comment type="caution">
    <text evidence="3">The sequence shown here is derived from an EMBL/GenBank/DDBJ whole genome shotgun (WGS) entry which is preliminary data.</text>
</comment>
<dbReference type="PANTHER" id="PTHR38011">
    <property type="entry name" value="DIHYDROFOLATE REDUCTASE FAMILY PROTEIN (AFU_ORTHOLOGUE AFUA_8G06820)"/>
    <property type="match status" value="1"/>
</dbReference>
<dbReference type="InterPro" id="IPR024072">
    <property type="entry name" value="DHFR-like_dom_sf"/>
</dbReference>
<dbReference type="Proteomes" id="UP001229081">
    <property type="component" value="Unassembled WGS sequence"/>
</dbReference>
<feature type="domain" description="Bacterial bifunctional deaminase-reductase C-terminal" evidence="1">
    <location>
        <begin position="3"/>
        <end position="157"/>
    </location>
</feature>
<dbReference type="Proteomes" id="UP000465240">
    <property type="component" value="Unassembled WGS sequence"/>
</dbReference>
<dbReference type="PANTHER" id="PTHR38011:SF11">
    <property type="entry name" value="2,5-DIAMINO-6-RIBOSYLAMINO-4(3H)-PYRIMIDINONE 5'-PHOSPHATE REDUCTASE"/>
    <property type="match status" value="1"/>
</dbReference>
<dbReference type="EMBL" id="JAUFSA010000001">
    <property type="protein sequence ID" value="MDP7735057.1"/>
    <property type="molecule type" value="Genomic_DNA"/>
</dbReference>
<reference evidence="2" key="2">
    <citation type="submission" date="2020-02" db="EMBL/GenBank/DDBJ databases">
        <authorList>
            <person name="Matsumoto Y."/>
            <person name="Kinjo T."/>
            <person name="Motooka D."/>
            <person name="Nabeya D."/>
            <person name="Jung N."/>
            <person name="Uechi K."/>
            <person name="Horii T."/>
            <person name="Iida T."/>
            <person name="Fujita J."/>
            <person name="Nakamura S."/>
        </authorList>
    </citation>
    <scope>NUCLEOTIDE SEQUENCE</scope>
    <source>
        <strain evidence="2">JCM 18565</strain>
    </source>
</reference>
<dbReference type="InterPro" id="IPR050765">
    <property type="entry name" value="Riboflavin_Biosynth_HTPR"/>
</dbReference>
<sequence length="189" mass="20461">MRSLIITQNITLDGSIEMLGDWFNPEAHDDELAAELRRQDETADALLLGRQTFQDFRSYWPYQTDDPTGVADYINGVAKYVVSATITDPQWSNSTILSGDPVEQVGMLKTAPGGDIVATGSITLCHTLIAAGLVDEYRLFIYPHVQGGGRRLFPDGTTVSGFVPAAAPRTFPGGVTLASWTAPKSPSDR</sequence>
<dbReference type="SUPFAM" id="SSF53597">
    <property type="entry name" value="Dihydrofolate reductase-like"/>
    <property type="match status" value="1"/>
</dbReference>
<accession>A0AAJ1S3L6</accession>
<organism evidence="3 5">
    <name type="scientific">Mycobacterium paragordonae</name>
    <dbReference type="NCBI Taxonomy" id="1389713"/>
    <lineage>
        <taxon>Bacteria</taxon>
        <taxon>Bacillati</taxon>
        <taxon>Actinomycetota</taxon>
        <taxon>Actinomycetes</taxon>
        <taxon>Mycobacteriales</taxon>
        <taxon>Mycobacteriaceae</taxon>
        <taxon>Mycobacterium</taxon>
    </lineage>
</organism>
<dbReference type="InterPro" id="IPR002734">
    <property type="entry name" value="RibDG_C"/>
</dbReference>
<evidence type="ECO:0000313" key="5">
    <source>
        <dbReference type="Proteomes" id="UP001229081"/>
    </source>
</evidence>
<reference evidence="3" key="3">
    <citation type="submission" date="2023-06" db="EMBL/GenBank/DDBJ databases">
        <title>Identification of two novel mycobacterium reveal diversities and complexities of Mycobacterium gordonae clade.</title>
        <authorList>
            <person name="Matsumoto Y."/>
            <person name="Nakamura S."/>
            <person name="Motooka D."/>
            <person name="Fukushima K."/>
        </authorList>
    </citation>
    <scope>NUCLEOTIDE SEQUENCE</scope>
    <source>
        <strain evidence="3">TY812</strain>
    </source>
</reference>
<gene>
    <name evidence="2" type="ORF">MPRG_24620</name>
    <name evidence="3" type="ORF">QXL92_09905</name>
</gene>
<protein>
    <submittedName>
        <fullName evidence="2 3">Dihydrofolate reductase</fullName>
    </submittedName>
</protein>
<proteinExistence type="predicted"/>
<dbReference type="RefSeq" id="WP_065164468.1">
    <property type="nucleotide sequence ID" value="NZ_BLKX01000001.1"/>
</dbReference>
<dbReference type="EMBL" id="BLKX01000001">
    <property type="protein sequence ID" value="GFG79186.1"/>
    <property type="molecule type" value="Genomic_DNA"/>
</dbReference>
<keyword evidence="4" id="KW-1185">Reference proteome</keyword>
<dbReference type="GO" id="GO:0008703">
    <property type="term" value="F:5-amino-6-(5-phosphoribosylamino)uracil reductase activity"/>
    <property type="evidence" value="ECO:0007669"/>
    <property type="project" value="InterPro"/>
</dbReference>
<dbReference type="Gene3D" id="3.40.430.10">
    <property type="entry name" value="Dihydrofolate Reductase, subunit A"/>
    <property type="match status" value="1"/>
</dbReference>
<evidence type="ECO:0000313" key="2">
    <source>
        <dbReference type="EMBL" id="GFG79186.1"/>
    </source>
</evidence>
<dbReference type="Pfam" id="PF01872">
    <property type="entry name" value="RibD_C"/>
    <property type="match status" value="1"/>
</dbReference>
<dbReference type="AlphaFoldDB" id="A0AAJ1S3L6"/>
<evidence type="ECO:0000313" key="4">
    <source>
        <dbReference type="Proteomes" id="UP000465240"/>
    </source>
</evidence>
<reference evidence="2 4" key="1">
    <citation type="journal article" date="2019" name="Emerg. Microbes Infect.">
        <title>Comprehensive subspecies identification of 175 nontuberculous mycobacteria species based on 7547 genomic profiles.</title>
        <authorList>
            <person name="Matsumoto Y."/>
            <person name="Kinjo T."/>
            <person name="Motooka D."/>
            <person name="Nabeya D."/>
            <person name="Jung N."/>
            <person name="Uechi K."/>
            <person name="Horii T."/>
            <person name="Iida T."/>
            <person name="Fujita J."/>
            <person name="Nakamura S."/>
        </authorList>
    </citation>
    <scope>NUCLEOTIDE SEQUENCE [LARGE SCALE GENOMIC DNA]</scope>
    <source>
        <strain evidence="2 4">JCM 18565</strain>
    </source>
</reference>